<feature type="transmembrane region" description="Helical" evidence="6">
    <location>
        <begin position="63"/>
        <end position="84"/>
    </location>
</feature>
<comment type="subcellular location">
    <subcellularLocation>
        <location evidence="1 6">Cell membrane</location>
        <topology evidence="1 6">Multi-pass membrane protein</topology>
    </subcellularLocation>
</comment>
<comment type="similarity">
    <text evidence="6">Belongs to the LPG synthase family.</text>
</comment>
<keyword evidence="2" id="KW-1003">Cell membrane</keyword>
<name>A0A6F8ZJA7_9FIRM</name>
<comment type="catalytic activity">
    <reaction evidence="6">
        <text>L-lysyl-tRNA(Lys) + a 1,2-diacyl-sn-glycero-3-phospho-(1'-sn-glycerol) = a 1,2-diacyl-sn-glycero-3-phospho-1'-(3'-O-L-lysyl)-sn-glycerol + tRNA(Lys)</text>
        <dbReference type="Rhea" id="RHEA:10668"/>
        <dbReference type="Rhea" id="RHEA-COMP:9696"/>
        <dbReference type="Rhea" id="RHEA-COMP:9697"/>
        <dbReference type="ChEBI" id="CHEBI:64716"/>
        <dbReference type="ChEBI" id="CHEBI:75792"/>
        <dbReference type="ChEBI" id="CHEBI:78442"/>
        <dbReference type="ChEBI" id="CHEBI:78529"/>
        <dbReference type="EC" id="2.3.2.3"/>
    </reaction>
</comment>
<keyword evidence="6 8" id="KW-0808">Transferase</keyword>
<reference evidence="8 9" key="1">
    <citation type="submission" date="2020-02" db="EMBL/GenBank/DDBJ databases">
        <authorList>
            <person name="Hogendoorn C."/>
        </authorList>
    </citation>
    <scope>NUCLEOTIDE SEQUENCE [LARGE SCALE GENOMIC DNA]</scope>
    <source>
        <strain evidence="8">R501</strain>
    </source>
</reference>
<dbReference type="EMBL" id="LR778114">
    <property type="protein sequence ID" value="CAB1129815.1"/>
    <property type="molecule type" value="Genomic_DNA"/>
</dbReference>
<keyword evidence="3 6" id="KW-0812">Transmembrane</keyword>
<feature type="transmembrane region" description="Helical" evidence="6">
    <location>
        <begin position="31"/>
        <end position="51"/>
    </location>
</feature>
<feature type="transmembrane region" description="Helical" evidence="6">
    <location>
        <begin position="148"/>
        <end position="164"/>
    </location>
</feature>
<protein>
    <recommendedName>
        <fullName evidence="6">Phosphatidylglycerol lysyltransferase</fullName>
        <ecNumber evidence="6">2.3.2.3</ecNumber>
    </recommendedName>
    <alternativeName>
        <fullName evidence="6">Lysylphosphatidylglycerol synthase</fullName>
    </alternativeName>
</protein>
<evidence type="ECO:0000313" key="9">
    <source>
        <dbReference type="Proteomes" id="UP000503399"/>
    </source>
</evidence>
<keyword evidence="9" id="KW-1185">Reference proteome</keyword>
<dbReference type="EC" id="2.3.2.3" evidence="6"/>
<dbReference type="GO" id="GO:0006629">
    <property type="term" value="P:lipid metabolic process"/>
    <property type="evidence" value="ECO:0007669"/>
    <property type="project" value="UniProtKB-KW"/>
</dbReference>
<feature type="transmembrane region" description="Helical" evidence="6">
    <location>
        <begin position="96"/>
        <end position="114"/>
    </location>
</feature>
<gene>
    <name evidence="6 8" type="primary">mprF</name>
    <name evidence="8" type="ORF">R50_2318</name>
</gene>
<dbReference type="GO" id="GO:0050071">
    <property type="term" value="F:phosphatidylglycerol lysyltransferase activity"/>
    <property type="evidence" value="ECO:0007669"/>
    <property type="project" value="UniProtKB-EC"/>
</dbReference>
<proteinExistence type="inferred from homology"/>
<evidence type="ECO:0000256" key="7">
    <source>
        <dbReference type="SAM" id="MobiDB-lite"/>
    </source>
</evidence>
<keyword evidence="4 6" id="KW-1133">Transmembrane helix</keyword>
<dbReference type="Pfam" id="PF03706">
    <property type="entry name" value="LPG_synthase_TM"/>
    <property type="match status" value="1"/>
</dbReference>
<keyword evidence="6" id="KW-0046">Antibiotic resistance</keyword>
<dbReference type="GO" id="GO:0005886">
    <property type="term" value="C:plasma membrane"/>
    <property type="evidence" value="ECO:0007669"/>
    <property type="project" value="UniProtKB-SubCell"/>
</dbReference>
<organism evidence="8 9">
    <name type="scientific">Candidatus Hydrogenisulfobacillus filiaventi</name>
    <dbReference type="NCBI Taxonomy" id="2707344"/>
    <lineage>
        <taxon>Bacteria</taxon>
        <taxon>Bacillati</taxon>
        <taxon>Bacillota</taxon>
        <taxon>Clostridia</taxon>
        <taxon>Eubacteriales</taxon>
        <taxon>Clostridiales Family XVII. Incertae Sedis</taxon>
        <taxon>Candidatus Hydrogenisulfobacillus</taxon>
    </lineage>
</organism>
<feature type="region of interest" description="Disordered" evidence="7">
    <location>
        <begin position="1"/>
        <end position="24"/>
    </location>
</feature>
<dbReference type="InterPro" id="IPR022791">
    <property type="entry name" value="L-PG_synthase/AglD"/>
</dbReference>
<evidence type="ECO:0000256" key="4">
    <source>
        <dbReference type="ARBA" id="ARBA00022989"/>
    </source>
</evidence>
<feature type="transmembrane region" description="Helical" evidence="6">
    <location>
        <begin position="228"/>
        <end position="249"/>
    </location>
</feature>
<evidence type="ECO:0000256" key="2">
    <source>
        <dbReference type="ARBA" id="ARBA00022475"/>
    </source>
</evidence>
<feature type="transmembrane region" description="Helical" evidence="6">
    <location>
        <begin position="289"/>
        <end position="307"/>
    </location>
</feature>
<evidence type="ECO:0000256" key="3">
    <source>
        <dbReference type="ARBA" id="ARBA00022692"/>
    </source>
</evidence>
<dbReference type="Proteomes" id="UP000503399">
    <property type="component" value="Chromosome"/>
</dbReference>
<dbReference type="KEGG" id="hfv:R50_2318"/>
<evidence type="ECO:0000313" key="8">
    <source>
        <dbReference type="EMBL" id="CAB1129815.1"/>
    </source>
</evidence>
<dbReference type="PANTHER" id="PTHR39087:SF2">
    <property type="entry name" value="UPF0104 MEMBRANE PROTEIN MJ1595"/>
    <property type="match status" value="1"/>
</dbReference>
<sequence length="352" mass="36571">MSSKAPAVAGAGGPQPGGFPARGRRTAGRRWATAAVAVLGVGFLALFLHRLSWAQVSRAWAHLPLPVLLLAVLLQGAFLGLRAARFQAMARSRRGAGFWFAPVAAYSMTCTVFPGGSGELLLPVYLRPLGISAGTGIGLALGSRLLDVGWSAVLALGVAAWFLPDGARLPVVEGVLAAAGLLLAAAGLWATRARWQPGLAAHLHARPQLARFLSQAAAVFRGWGPAQLAGFSLLTLGMKASAAAFYYVLARGLGVPVGFTAVAAAMVLYSLFMVVPVQGVAGVGTSDAWWVLALSLVGVHLPSALLLALTFHLLNLAAVSIWSLAYWAGRLRPAVVAWRFSRGPDPEPPQAG</sequence>
<feature type="transmembrane region" description="Helical" evidence="6">
    <location>
        <begin position="255"/>
        <end position="277"/>
    </location>
</feature>
<feature type="transmembrane region" description="Helical" evidence="6">
    <location>
        <begin position="170"/>
        <end position="190"/>
    </location>
</feature>
<evidence type="ECO:0000256" key="6">
    <source>
        <dbReference type="RuleBase" id="RU363042"/>
    </source>
</evidence>
<accession>A0A6F8ZJA7</accession>
<evidence type="ECO:0000256" key="1">
    <source>
        <dbReference type="ARBA" id="ARBA00004651"/>
    </source>
</evidence>
<keyword evidence="8" id="KW-0012">Acyltransferase</keyword>
<dbReference type="PANTHER" id="PTHR39087">
    <property type="entry name" value="UPF0104 MEMBRANE PROTEIN MJ1595"/>
    <property type="match status" value="1"/>
</dbReference>
<keyword evidence="6" id="KW-0443">Lipid metabolism</keyword>
<dbReference type="GO" id="GO:0046677">
    <property type="term" value="P:response to antibiotic"/>
    <property type="evidence" value="ECO:0007669"/>
    <property type="project" value="UniProtKB-KW"/>
</dbReference>
<evidence type="ECO:0000256" key="5">
    <source>
        <dbReference type="ARBA" id="ARBA00023136"/>
    </source>
</evidence>
<comment type="function">
    <text evidence="6">Catalyzes the transfer of a lysyl group from L-lysyl-tRNA(Lys) to membrane-bound phosphatidylglycerol (PG), which produces lysylphosphatidylglycerol (LPG), a major component of the bacterial membrane with a positive net charge. LPG synthesis contributes to bacterial virulence as it is involved in the resistance mechanism against cationic antimicrobial peptides (CAMP) produces by the host's immune system (defensins, cathelicidins) and by the competing microorganisms.</text>
</comment>
<dbReference type="AlphaFoldDB" id="A0A6F8ZJA7"/>
<keyword evidence="5 6" id="KW-0472">Membrane</keyword>